<comment type="caution">
    <text evidence="3">The sequence shown here is derived from an EMBL/GenBank/DDBJ whole genome shotgun (WGS) entry which is preliminary data.</text>
</comment>
<dbReference type="Pfam" id="PF18431">
    <property type="entry name" value="RNAse_A_bac"/>
    <property type="match status" value="1"/>
</dbReference>
<dbReference type="InterPro" id="IPR041436">
    <property type="entry name" value="RNAse_A_bac"/>
</dbReference>
<sequence length="200" mass="22290">MQIEIALMRIGLAFRAFNPSQRRVPAGHPDGGQWTSENSSESAFGDNDGRVFFVSDGSDRNLTVDLRAEEGRGGHTVGRHIGKSDDELFEKVRQSQWRTLAGHGGLRRAGSFPSLETAHDLVNKTIILNQSAVAPIIAGTDDRVFIKHTFGSPTGREAYSTNDQVVYTRDTYSVGVELRRDPRLERVFYVRTAYPFTVVY</sequence>
<dbReference type="RefSeq" id="WP_238248078.1">
    <property type="nucleotide sequence ID" value="NZ_BPQX01000015.1"/>
</dbReference>
<evidence type="ECO:0000259" key="2">
    <source>
        <dbReference type="Pfam" id="PF18431"/>
    </source>
</evidence>
<keyword evidence="4" id="KW-1185">Reference proteome</keyword>
<reference evidence="3 4" key="1">
    <citation type="submission" date="2023-07" db="EMBL/GenBank/DDBJ databases">
        <title>Genomic Encyclopedia of Type Strains, Phase IV (KMG-IV): sequencing the most valuable type-strain genomes for metagenomic binning, comparative biology and taxonomic classification.</title>
        <authorList>
            <person name="Goeker M."/>
        </authorList>
    </citation>
    <scope>NUCLEOTIDE SEQUENCE [LARGE SCALE GENOMIC DNA]</scope>
    <source>
        <strain evidence="3 4">DSM 19562</strain>
    </source>
</reference>
<feature type="compositionally biased region" description="Polar residues" evidence="1">
    <location>
        <begin position="33"/>
        <end position="42"/>
    </location>
</feature>
<feature type="domain" description="Bacterial CdiA-CT RNAse A" evidence="2">
    <location>
        <begin position="74"/>
        <end position="195"/>
    </location>
</feature>
<organism evidence="3 4">
    <name type="scientific">Methylobacterium persicinum</name>
    <dbReference type="NCBI Taxonomy" id="374426"/>
    <lineage>
        <taxon>Bacteria</taxon>
        <taxon>Pseudomonadati</taxon>
        <taxon>Pseudomonadota</taxon>
        <taxon>Alphaproteobacteria</taxon>
        <taxon>Hyphomicrobiales</taxon>
        <taxon>Methylobacteriaceae</taxon>
        <taxon>Methylobacterium</taxon>
    </lineage>
</organism>
<protein>
    <recommendedName>
        <fullName evidence="2">Bacterial CdiA-CT RNAse A domain-containing protein</fullName>
    </recommendedName>
</protein>
<dbReference type="Proteomes" id="UP001236369">
    <property type="component" value="Unassembled WGS sequence"/>
</dbReference>
<evidence type="ECO:0000256" key="1">
    <source>
        <dbReference type="SAM" id="MobiDB-lite"/>
    </source>
</evidence>
<name>A0ABU0HJ74_9HYPH</name>
<proteinExistence type="predicted"/>
<evidence type="ECO:0000313" key="3">
    <source>
        <dbReference type="EMBL" id="MDQ0442368.1"/>
    </source>
</evidence>
<gene>
    <name evidence="3" type="ORF">QO016_001862</name>
</gene>
<evidence type="ECO:0000313" key="4">
    <source>
        <dbReference type="Proteomes" id="UP001236369"/>
    </source>
</evidence>
<feature type="region of interest" description="Disordered" evidence="1">
    <location>
        <begin position="21"/>
        <end position="45"/>
    </location>
</feature>
<dbReference type="EMBL" id="JAUSVV010000003">
    <property type="protein sequence ID" value="MDQ0442368.1"/>
    <property type="molecule type" value="Genomic_DNA"/>
</dbReference>
<accession>A0ABU0HJ74</accession>